<evidence type="ECO:0000313" key="11">
    <source>
        <dbReference type="Proteomes" id="UP000504618"/>
    </source>
</evidence>
<dbReference type="PANTHER" id="PTHR47966">
    <property type="entry name" value="BETA-SITE APP-CLEAVING ENZYME, ISOFORM A-RELATED"/>
    <property type="match status" value="1"/>
</dbReference>
<dbReference type="InterPro" id="IPR001969">
    <property type="entry name" value="Aspartic_peptidase_AS"/>
</dbReference>
<evidence type="ECO:0000259" key="10">
    <source>
        <dbReference type="PROSITE" id="PS51767"/>
    </source>
</evidence>
<dbReference type="Gene3D" id="2.40.70.10">
    <property type="entry name" value="Acid Proteases"/>
    <property type="match status" value="2"/>
</dbReference>
<dbReference type="PANTHER" id="PTHR47966:SF51">
    <property type="entry name" value="BETA-SITE APP-CLEAVING ENZYME, ISOFORM A-RELATED"/>
    <property type="match status" value="1"/>
</dbReference>
<dbReference type="GO" id="GO:0004190">
    <property type="term" value="F:aspartic-type endopeptidase activity"/>
    <property type="evidence" value="ECO:0007669"/>
    <property type="project" value="UniProtKB-KW"/>
</dbReference>
<comment type="similarity">
    <text evidence="1 9">Belongs to the peptidase A1 family.</text>
</comment>
<keyword evidence="6" id="KW-0325">Glycoprotein</keyword>
<keyword evidence="5 8" id="KW-1015">Disulfide bond</keyword>
<feature type="domain" description="Peptidase A1" evidence="10">
    <location>
        <begin position="62"/>
        <end position="378"/>
    </location>
</feature>
<evidence type="ECO:0000313" key="12">
    <source>
        <dbReference type="RefSeq" id="XP_024888868.1"/>
    </source>
</evidence>
<dbReference type="SUPFAM" id="SSF50630">
    <property type="entry name" value="Acid proteases"/>
    <property type="match status" value="1"/>
</dbReference>
<dbReference type="PROSITE" id="PS51767">
    <property type="entry name" value="PEPTIDASE_A1"/>
    <property type="match status" value="1"/>
</dbReference>
<evidence type="ECO:0000256" key="5">
    <source>
        <dbReference type="ARBA" id="ARBA00023157"/>
    </source>
</evidence>
<dbReference type="Gene3D" id="2.60.40.1960">
    <property type="match status" value="1"/>
</dbReference>
<dbReference type="AlphaFoldDB" id="A0A6J1R3Z6"/>
<organism evidence="11 12">
    <name type="scientific">Temnothorax curvispinosus</name>
    <dbReference type="NCBI Taxonomy" id="300111"/>
    <lineage>
        <taxon>Eukaryota</taxon>
        <taxon>Metazoa</taxon>
        <taxon>Ecdysozoa</taxon>
        <taxon>Arthropoda</taxon>
        <taxon>Hexapoda</taxon>
        <taxon>Insecta</taxon>
        <taxon>Pterygota</taxon>
        <taxon>Neoptera</taxon>
        <taxon>Endopterygota</taxon>
        <taxon>Hymenoptera</taxon>
        <taxon>Apocrita</taxon>
        <taxon>Aculeata</taxon>
        <taxon>Formicoidea</taxon>
        <taxon>Formicidae</taxon>
        <taxon>Myrmicinae</taxon>
        <taxon>Temnothorax</taxon>
    </lineage>
</organism>
<evidence type="ECO:0000256" key="9">
    <source>
        <dbReference type="RuleBase" id="RU000454"/>
    </source>
</evidence>
<feature type="active site" evidence="7">
    <location>
        <position position="80"/>
    </location>
</feature>
<dbReference type="OrthoDB" id="771136at2759"/>
<dbReference type="Proteomes" id="UP000504618">
    <property type="component" value="Unplaced"/>
</dbReference>
<dbReference type="InterPro" id="IPR033121">
    <property type="entry name" value="PEPTIDASE_A1"/>
</dbReference>
<name>A0A6J1R3Z6_9HYME</name>
<dbReference type="PRINTS" id="PR00792">
    <property type="entry name" value="PEPSIN"/>
</dbReference>
<evidence type="ECO:0000256" key="8">
    <source>
        <dbReference type="PIRSR" id="PIRSR601461-2"/>
    </source>
</evidence>
<evidence type="ECO:0000256" key="7">
    <source>
        <dbReference type="PIRSR" id="PIRSR601461-1"/>
    </source>
</evidence>
<dbReference type="Pfam" id="PF00026">
    <property type="entry name" value="Asp"/>
    <property type="match status" value="1"/>
</dbReference>
<sequence>MYRLFMTMTVITVINFASINAELIRIPLYKTFTDEKFLTETMARLRSGTANVSLIDYDNLQYYGTIEIGTPPQTFKILFDTGSSDLWVPSKNCNVRQPACSKHNKYDNTQSTTYVPEKITFDVSYYDAKWQDVKLYGNLSNDNVIIGGLGVTSQIFGEVFNFSEGFLPWAQCDGVLGMGYPDLSEFEVPSVFQNMIDKHVVSQPIFSFYLNRNLTVVFGGELILGGTDPSHYEGEFTYVNVTKKKYWQITMDKFQIKNYTSCLEGCKAIVDTGYPRIAGPPQTIEVIYREIGVVNDTVPCDDDYISKLPDINFVIGGKTFRLIGQDYILKLGADIGGKCIPGFQAVPPFDGIEWVLGYVFIGRYYTVFDMENDRVGFATAKN</sequence>
<keyword evidence="11" id="KW-1185">Reference proteome</keyword>
<evidence type="ECO:0000256" key="2">
    <source>
        <dbReference type="ARBA" id="ARBA00022670"/>
    </source>
</evidence>
<reference evidence="12" key="1">
    <citation type="submission" date="2025-08" db="UniProtKB">
        <authorList>
            <consortium name="RefSeq"/>
        </authorList>
    </citation>
    <scope>IDENTIFICATION</scope>
    <source>
        <tissue evidence="12">Whole body</tissue>
    </source>
</reference>
<accession>A0A6J1R3Z6</accession>
<dbReference type="PROSITE" id="PS00141">
    <property type="entry name" value="ASP_PROTEASE"/>
    <property type="match status" value="1"/>
</dbReference>
<protein>
    <submittedName>
        <fullName evidence="12">Lysosomal aspartic protease-like</fullName>
    </submittedName>
</protein>
<dbReference type="FunFam" id="2.40.70.10:FF:000002">
    <property type="entry name" value="Vacuolar aspartic proteinase"/>
    <property type="match status" value="1"/>
</dbReference>
<evidence type="ECO:0000256" key="4">
    <source>
        <dbReference type="ARBA" id="ARBA00022801"/>
    </source>
</evidence>
<keyword evidence="4 9" id="KW-0378">Hydrolase</keyword>
<keyword evidence="2 9" id="KW-0645">Protease</keyword>
<evidence type="ECO:0000256" key="1">
    <source>
        <dbReference type="ARBA" id="ARBA00007447"/>
    </source>
</evidence>
<dbReference type="GeneID" id="112465533"/>
<dbReference type="GO" id="GO:0006508">
    <property type="term" value="P:proteolysis"/>
    <property type="evidence" value="ECO:0007669"/>
    <property type="project" value="UniProtKB-KW"/>
</dbReference>
<feature type="disulfide bond" evidence="8">
    <location>
        <begin position="262"/>
        <end position="266"/>
    </location>
</feature>
<dbReference type="RefSeq" id="XP_024888868.1">
    <property type="nucleotide sequence ID" value="XM_025033100.1"/>
</dbReference>
<evidence type="ECO:0000256" key="6">
    <source>
        <dbReference type="ARBA" id="ARBA00023180"/>
    </source>
</evidence>
<dbReference type="InterPro" id="IPR001461">
    <property type="entry name" value="Aspartic_peptidase_A1"/>
</dbReference>
<feature type="disulfide bond" evidence="8">
    <location>
        <begin position="93"/>
        <end position="100"/>
    </location>
</feature>
<dbReference type="FunFam" id="2.40.70.10:FF:000008">
    <property type="entry name" value="Cathepsin D"/>
    <property type="match status" value="1"/>
</dbReference>
<keyword evidence="3 9" id="KW-0064">Aspartyl protease</keyword>
<evidence type="ECO:0000256" key="3">
    <source>
        <dbReference type="ARBA" id="ARBA00022750"/>
    </source>
</evidence>
<proteinExistence type="inferred from homology"/>
<dbReference type="InterPro" id="IPR021109">
    <property type="entry name" value="Peptidase_aspartic_dom_sf"/>
</dbReference>
<gene>
    <name evidence="12" type="primary">LOC112465533</name>
</gene>
<feature type="active site" evidence="7">
    <location>
        <position position="271"/>
    </location>
</feature>